<evidence type="ECO:0000256" key="2">
    <source>
        <dbReference type="ARBA" id="ARBA00023242"/>
    </source>
</evidence>
<dbReference type="GO" id="GO:0005634">
    <property type="term" value="C:nucleus"/>
    <property type="evidence" value="ECO:0007669"/>
    <property type="project" value="UniProtKB-SubCell"/>
</dbReference>
<accession>A0A915BDP2</accession>
<protein>
    <submittedName>
        <fullName evidence="5">Chromo shadow domain-containing protein</fullName>
    </submittedName>
</protein>
<dbReference type="WBParaSite" id="PgR035X_g070_t01">
    <property type="protein sequence ID" value="PgR035X_g070_t01"/>
    <property type="gene ID" value="PgR035X_g070"/>
</dbReference>
<dbReference type="AlphaFoldDB" id="A0A915BDP2"/>
<keyword evidence="4" id="KW-1185">Reference proteome</keyword>
<dbReference type="Proteomes" id="UP000887569">
    <property type="component" value="Unplaced"/>
</dbReference>
<dbReference type="SUPFAM" id="SSF54160">
    <property type="entry name" value="Chromo domain-like"/>
    <property type="match status" value="1"/>
</dbReference>
<feature type="domain" description="Chromo shadow" evidence="3">
    <location>
        <begin position="29"/>
        <end position="76"/>
    </location>
</feature>
<sequence>LFRLYAQCTSEGSLEMRCVHLFDLGFEVEGILGAIISKDGKITMCIKYKGTERTEWLPASFVKKRFEQLTIKFYEETFDCRTNSFPTISCHFGKYLMRRIPPNLLSDDEEDLH</sequence>
<dbReference type="InterPro" id="IPR008251">
    <property type="entry name" value="Chromo_shadow_dom"/>
</dbReference>
<evidence type="ECO:0000259" key="3">
    <source>
        <dbReference type="Pfam" id="PF01393"/>
    </source>
</evidence>
<evidence type="ECO:0000256" key="1">
    <source>
        <dbReference type="ARBA" id="ARBA00004123"/>
    </source>
</evidence>
<name>A0A915BDP2_PARUN</name>
<proteinExistence type="predicted"/>
<dbReference type="Pfam" id="PF01393">
    <property type="entry name" value="Chromo_shadow"/>
    <property type="match status" value="1"/>
</dbReference>
<comment type="subcellular location">
    <subcellularLocation>
        <location evidence="1">Nucleus</location>
    </subcellularLocation>
</comment>
<reference evidence="5" key="1">
    <citation type="submission" date="2022-11" db="UniProtKB">
        <authorList>
            <consortium name="WormBaseParasite"/>
        </authorList>
    </citation>
    <scope>IDENTIFICATION</scope>
</reference>
<organism evidence="4 5">
    <name type="scientific">Parascaris univalens</name>
    <name type="common">Nematode worm</name>
    <dbReference type="NCBI Taxonomy" id="6257"/>
    <lineage>
        <taxon>Eukaryota</taxon>
        <taxon>Metazoa</taxon>
        <taxon>Ecdysozoa</taxon>
        <taxon>Nematoda</taxon>
        <taxon>Chromadorea</taxon>
        <taxon>Rhabditida</taxon>
        <taxon>Spirurina</taxon>
        <taxon>Ascaridomorpha</taxon>
        <taxon>Ascaridoidea</taxon>
        <taxon>Ascarididae</taxon>
        <taxon>Parascaris</taxon>
    </lineage>
</organism>
<dbReference type="InterPro" id="IPR016197">
    <property type="entry name" value="Chromo-like_dom_sf"/>
</dbReference>
<evidence type="ECO:0000313" key="4">
    <source>
        <dbReference type="Proteomes" id="UP000887569"/>
    </source>
</evidence>
<dbReference type="Gene3D" id="2.40.50.40">
    <property type="match status" value="1"/>
</dbReference>
<keyword evidence="2" id="KW-0539">Nucleus</keyword>
<evidence type="ECO:0000313" key="5">
    <source>
        <dbReference type="WBParaSite" id="PgR035X_g070_t01"/>
    </source>
</evidence>
<dbReference type="CDD" id="cd00034">
    <property type="entry name" value="CSD"/>
    <property type="match status" value="1"/>
</dbReference>